<dbReference type="SUPFAM" id="SSF46785">
    <property type="entry name" value="Winged helix' DNA-binding domain"/>
    <property type="match status" value="2"/>
</dbReference>
<dbReference type="InterPro" id="IPR036388">
    <property type="entry name" value="WH-like_DNA-bd_sf"/>
</dbReference>
<evidence type="ECO:0008006" key="2">
    <source>
        <dbReference type="Google" id="ProtNLM"/>
    </source>
</evidence>
<dbReference type="InterPro" id="IPR036390">
    <property type="entry name" value="WH_DNA-bd_sf"/>
</dbReference>
<organism evidence="1">
    <name type="scientific">uncultured marine group II/III euryarchaeote KM3_158_C07</name>
    <dbReference type="NCBI Taxonomy" id="1457906"/>
    <lineage>
        <taxon>Archaea</taxon>
        <taxon>Methanobacteriati</taxon>
        <taxon>Methanobacteriota</taxon>
        <taxon>environmental samples</taxon>
    </lineage>
</organism>
<sequence>MLMANGPRPDGDATRARILTFLEQNQGAHLSAIIRALQLGNHQATIHLKTLEGQSTLWGRREGQFLRYFTSTIPPHTPPEDLPNPPQIFTPDSMQFRIIDRLARNPNPNKNTGALTQGKLADELECSQQLISHHLIALEKSGCIKSRKSGFRKNWSVIAPGLQAITGGLRSLSTVDHHDLEALIIHYGGQ</sequence>
<accession>A0A075GL66</accession>
<evidence type="ECO:0000313" key="1">
    <source>
        <dbReference type="EMBL" id="AIF02652.1"/>
    </source>
</evidence>
<dbReference type="PANTHER" id="PTHR36216">
    <property type="entry name" value="TRANSCRIPTIONAL REGULATOR, TRMB"/>
    <property type="match status" value="1"/>
</dbReference>
<proteinExistence type="predicted"/>
<reference evidence="1" key="1">
    <citation type="journal article" date="2014" name="Genome Biol. Evol.">
        <title>Pangenome evidence for extensive interdomain horizontal transfer affecting lineage core and shell genes in uncultured planktonic thaumarchaeota and euryarchaeota.</title>
        <authorList>
            <person name="Deschamps P."/>
            <person name="Zivanovic Y."/>
            <person name="Moreira D."/>
            <person name="Rodriguez-Valera F."/>
            <person name="Lopez-Garcia P."/>
        </authorList>
    </citation>
    <scope>NUCLEOTIDE SEQUENCE</scope>
</reference>
<dbReference type="Gene3D" id="1.10.10.10">
    <property type="entry name" value="Winged helix-like DNA-binding domain superfamily/Winged helix DNA-binding domain"/>
    <property type="match status" value="2"/>
</dbReference>
<name>A0A075GL66_9EURY</name>
<dbReference type="PANTHER" id="PTHR36216:SF1">
    <property type="entry name" value="HTH ARSR-TYPE DOMAIN-CONTAINING PROTEIN"/>
    <property type="match status" value="1"/>
</dbReference>
<dbReference type="EMBL" id="KF900656">
    <property type="protein sequence ID" value="AIF02652.1"/>
    <property type="molecule type" value="Genomic_DNA"/>
</dbReference>
<dbReference type="AlphaFoldDB" id="A0A075GL66"/>
<protein>
    <recommendedName>
        <fullName evidence="2">HTH arsR-type domain-containing protein</fullName>
    </recommendedName>
</protein>